<feature type="region of interest" description="Disordered" evidence="1">
    <location>
        <begin position="1"/>
        <end position="29"/>
    </location>
</feature>
<accession>A0A816BY38</accession>
<evidence type="ECO:0000256" key="1">
    <source>
        <dbReference type="SAM" id="MobiDB-lite"/>
    </source>
</evidence>
<evidence type="ECO:0000313" key="2">
    <source>
        <dbReference type="EMBL" id="CAF1614414.1"/>
    </source>
</evidence>
<comment type="caution">
    <text evidence="2">The sequence shown here is derived from an EMBL/GenBank/DDBJ whole genome shotgun (WGS) entry which is preliminary data.</text>
</comment>
<dbReference type="Proteomes" id="UP000663829">
    <property type="component" value="Unassembled WGS sequence"/>
</dbReference>
<sequence length="29" mass="3011">MVLGCGDPFTTYANGISEGGQEDPKTSVH</sequence>
<dbReference type="EMBL" id="CAJNOQ010038891">
    <property type="protein sequence ID" value="CAF1614414.1"/>
    <property type="molecule type" value="Genomic_DNA"/>
</dbReference>
<organism evidence="2 4">
    <name type="scientific">Didymodactylos carnosus</name>
    <dbReference type="NCBI Taxonomy" id="1234261"/>
    <lineage>
        <taxon>Eukaryota</taxon>
        <taxon>Metazoa</taxon>
        <taxon>Spiralia</taxon>
        <taxon>Gnathifera</taxon>
        <taxon>Rotifera</taxon>
        <taxon>Eurotatoria</taxon>
        <taxon>Bdelloidea</taxon>
        <taxon>Philodinida</taxon>
        <taxon>Philodinidae</taxon>
        <taxon>Didymodactylos</taxon>
    </lineage>
</organism>
<dbReference type="AlphaFoldDB" id="A0A816BY38"/>
<gene>
    <name evidence="2" type="ORF">GPM918_LOCUS43318</name>
    <name evidence="3" type="ORF">SRO942_LOCUS44777</name>
</gene>
<name>A0A816BY38_9BILA</name>
<protein>
    <submittedName>
        <fullName evidence="2">Uncharacterized protein</fullName>
    </submittedName>
</protein>
<feature type="non-terminal residue" evidence="2">
    <location>
        <position position="1"/>
    </location>
</feature>
<dbReference type="EMBL" id="CAJOBC010105783">
    <property type="protein sequence ID" value="CAF4499813.1"/>
    <property type="molecule type" value="Genomic_DNA"/>
</dbReference>
<reference evidence="2" key="1">
    <citation type="submission" date="2021-02" db="EMBL/GenBank/DDBJ databases">
        <authorList>
            <person name="Nowell W R."/>
        </authorList>
    </citation>
    <scope>NUCLEOTIDE SEQUENCE</scope>
</reference>
<evidence type="ECO:0000313" key="3">
    <source>
        <dbReference type="EMBL" id="CAF4499813.1"/>
    </source>
</evidence>
<proteinExistence type="predicted"/>
<evidence type="ECO:0000313" key="4">
    <source>
        <dbReference type="Proteomes" id="UP000663829"/>
    </source>
</evidence>
<dbReference type="Proteomes" id="UP000681722">
    <property type="component" value="Unassembled WGS sequence"/>
</dbReference>
<keyword evidence="4" id="KW-1185">Reference proteome</keyword>